<feature type="domain" description="Glycosyltransferase RgtA/B/C/D-like" evidence="9">
    <location>
        <begin position="62"/>
        <end position="210"/>
    </location>
</feature>
<feature type="transmembrane region" description="Helical" evidence="8">
    <location>
        <begin position="5"/>
        <end position="21"/>
    </location>
</feature>
<name>A0A7C4U7X2_UNCW3</name>
<dbReference type="Pfam" id="PF13231">
    <property type="entry name" value="PMT_2"/>
    <property type="match status" value="1"/>
</dbReference>
<sequence>MKDKYFFIIIGIYVFFSIILFDPKQDTGGDNAIYLSLGKSIISLKGYRDIYKPDEPLHTQYPPGYPLLLSTLLLFTKPQNPVPFKFLNTLFGALSLFLFYFLFKKKLKEYLLYGLLMLIAINPVYIEYSHKILSEIPYIFFSFLAIYLFEKFLKKESLLLLIFLSILSTFPYYIRTAGITMIFAIFIALLINRKFKSSILYTIILFFLILPWILRGRMIGNTGGYKEQILSKNIYDLNAGRITFFDFITRILQNLKIYLFEITPRFFLPFLQDLRFNFLFVLIGLLISIIVLIGLFKEFSRKNSLIIFYFILFFSLCLIWPVFWSSDRFLLPLLPLIFYFFMKGIEWINKRLSIKNEIPYYTGLFSLLFISNAIYLLPVSFKNLNMLSNYIKGDKYSGYTSDYIRFYQAAEFAKKYTSKDAKFLVRKPELFYLASERKSFCYPFTNDENKILEAIDKANYIVIDAFYWTGTTRKYLIPVILKYKDRFDVFYKTGVPETYILLKK</sequence>
<comment type="caution">
    <text evidence="10">The sequence shown here is derived from an EMBL/GenBank/DDBJ whole genome shotgun (WGS) entry which is preliminary data.</text>
</comment>
<dbReference type="AlphaFoldDB" id="A0A7C4U7X2"/>
<evidence type="ECO:0000256" key="3">
    <source>
        <dbReference type="ARBA" id="ARBA00022676"/>
    </source>
</evidence>
<feature type="transmembrane region" description="Helical" evidence="8">
    <location>
        <begin position="275"/>
        <end position="296"/>
    </location>
</feature>
<feature type="transmembrane region" description="Helical" evidence="8">
    <location>
        <begin position="82"/>
        <end position="103"/>
    </location>
</feature>
<evidence type="ECO:0000256" key="4">
    <source>
        <dbReference type="ARBA" id="ARBA00022679"/>
    </source>
</evidence>
<feature type="transmembrane region" description="Helical" evidence="8">
    <location>
        <begin position="158"/>
        <end position="191"/>
    </location>
</feature>
<evidence type="ECO:0000259" key="9">
    <source>
        <dbReference type="Pfam" id="PF13231"/>
    </source>
</evidence>
<protein>
    <recommendedName>
        <fullName evidence="9">Glycosyltransferase RgtA/B/C/D-like domain-containing protein</fullName>
    </recommendedName>
</protein>
<keyword evidence="7 8" id="KW-0472">Membrane</keyword>
<feature type="transmembrane region" description="Helical" evidence="8">
    <location>
        <begin position="360"/>
        <end position="381"/>
    </location>
</feature>
<gene>
    <name evidence="10" type="ORF">ENV67_02910</name>
</gene>
<keyword evidence="5 8" id="KW-0812">Transmembrane</keyword>
<keyword evidence="2" id="KW-1003">Cell membrane</keyword>
<keyword evidence="4" id="KW-0808">Transferase</keyword>
<comment type="subcellular location">
    <subcellularLocation>
        <location evidence="1">Cell membrane</location>
        <topology evidence="1">Multi-pass membrane protein</topology>
    </subcellularLocation>
</comment>
<evidence type="ECO:0000256" key="1">
    <source>
        <dbReference type="ARBA" id="ARBA00004651"/>
    </source>
</evidence>
<dbReference type="PANTHER" id="PTHR33908">
    <property type="entry name" value="MANNOSYLTRANSFERASE YKCB-RELATED"/>
    <property type="match status" value="1"/>
</dbReference>
<evidence type="ECO:0000313" key="10">
    <source>
        <dbReference type="EMBL" id="HGW91475.1"/>
    </source>
</evidence>
<dbReference type="GO" id="GO:0005886">
    <property type="term" value="C:plasma membrane"/>
    <property type="evidence" value="ECO:0007669"/>
    <property type="project" value="UniProtKB-SubCell"/>
</dbReference>
<dbReference type="InterPro" id="IPR050297">
    <property type="entry name" value="LipidA_mod_glycosyltrf_83"/>
</dbReference>
<evidence type="ECO:0000256" key="2">
    <source>
        <dbReference type="ARBA" id="ARBA00022475"/>
    </source>
</evidence>
<dbReference type="GO" id="GO:0016763">
    <property type="term" value="F:pentosyltransferase activity"/>
    <property type="evidence" value="ECO:0007669"/>
    <property type="project" value="TreeGrafter"/>
</dbReference>
<organism evidence="10">
    <name type="scientific">candidate division WOR-3 bacterium</name>
    <dbReference type="NCBI Taxonomy" id="2052148"/>
    <lineage>
        <taxon>Bacteria</taxon>
        <taxon>Bacteria division WOR-3</taxon>
    </lineage>
</organism>
<dbReference type="PANTHER" id="PTHR33908:SF11">
    <property type="entry name" value="MEMBRANE PROTEIN"/>
    <property type="match status" value="1"/>
</dbReference>
<feature type="transmembrane region" description="Helical" evidence="8">
    <location>
        <begin position="197"/>
        <end position="214"/>
    </location>
</feature>
<feature type="transmembrane region" description="Helical" evidence="8">
    <location>
        <begin position="305"/>
        <end position="323"/>
    </location>
</feature>
<evidence type="ECO:0000256" key="8">
    <source>
        <dbReference type="SAM" id="Phobius"/>
    </source>
</evidence>
<evidence type="ECO:0000256" key="7">
    <source>
        <dbReference type="ARBA" id="ARBA00023136"/>
    </source>
</evidence>
<dbReference type="EMBL" id="DTHG01000036">
    <property type="protein sequence ID" value="HGW91475.1"/>
    <property type="molecule type" value="Genomic_DNA"/>
</dbReference>
<evidence type="ECO:0000256" key="6">
    <source>
        <dbReference type="ARBA" id="ARBA00022989"/>
    </source>
</evidence>
<dbReference type="GO" id="GO:0009103">
    <property type="term" value="P:lipopolysaccharide biosynthetic process"/>
    <property type="evidence" value="ECO:0007669"/>
    <property type="project" value="UniProtKB-ARBA"/>
</dbReference>
<proteinExistence type="predicted"/>
<accession>A0A7C4U7X2</accession>
<feature type="transmembrane region" description="Helical" evidence="8">
    <location>
        <begin position="110"/>
        <end position="126"/>
    </location>
</feature>
<dbReference type="InterPro" id="IPR038731">
    <property type="entry name" value="RgtA/B/C-like"/>
</dbReference>
<feature type="transmembrane region" description="Helical" evidence="8">
    <location>
        <begin position="329"/>
        <end position="348"/>
    </location>
</feature>
<reference evidence="10" key="1">
    <citation type="journal article" date="2020" name="mSystems">
        <title>Genome- and Community-Level Interaction Insights into Carbon Utilization and Element Cycling Functions of Hydrothermarchaeota in Hydrothermal Sediment.</title>
        <authorList>
            <person name="Zhou Z."/>
            <person name="Liu Y."/>
            <person name="Xu W."/>
            <person name="Pan J."/>
            <person name="Luo Z.H."/>
            <person name="Li M."/>
        </authorList>
    </citation>
    <scope>NUCLEOTIDE SEQUENCE [LARGE SCALE GENOMIC DNA]</scope>
    <source>
        <strain evidence="10">SpSt-780</strain>
    </source>
</reference>
<keyword evidence="3" id="KW-0328">Glycosyltransferase</keyword>
<evidence type="ECO:0000256" key="5">
    <source>
        <dbReference type="ARBA" id="ARBA00022692"/>
    </source>
</evidence>
<feature type="transmembrane region" description="Helical" evidence="8">
    <location>
        <begin position="132"/>
        <end position="149"/>
    </location>
</feature>
<keyword evidence="6 8" id="KW-1133">Transmembrane helix</keyword>